<accession>A0AAV7JZ60</accession>
<evidence type="ECO:0000313" key="14">
    <source>
        <dbReference type="EMBL" id="KAI6653780.1"/>
    </source>
</evidence>
<feature type="binding site" evidence="11">
    <location>
        <position position="90"/>
    </location>
    <ligand>
        <name>ATP</name>
        <dbReference type="ChEBI" id="CHEBI:30616"/>
    </ligand>
</feature>
<proteinExistence type="inferred from homology"/>
<dbReference type="PANTHER" id="PTHR24356">
    <property type="entry name" value="SERINE/THREONINE-PROTEIN KINASE"/>
    <property type="match status" value="1"/>
</dbReference>
<dbReference type="EC" id="2.7.11.1" evidence="2"/>
<evidence type="ECO:0000256" key="10">
    <source>
        <dbReference type="ARBA" id="ARBA00048679"/>
    </source>
</evidence>
<evidence type="ECO:0000256" key="7">
    <source>
        <dbReference type="ARBA" id="ARBA00022777"/>
    </source>
</evidence>
<feature type="domain" description="Protein kinase" evidence="13">
    <location>
        <begin position="61"/>
        <end position="321"/>
    </location>
</feature>
<dbReference type="GO" id="GO:0035556">
    <property type="term" value="P:intracellular signal transduction"/>
    <property type="evidence" value="ECO:0007669"/>
    <property type="project" value="TreeGrafter"/>
</dbReference>
<comment type="similarity">
    <text evidence="1">Belongs to the protein kinase superfamily. AGC Ser/Thr protein kinase family. PDPK1 subfamily.</text>
</comment>
<keyword evidence="15" id="KW-1185">Reference proteome</keyword>
<evidence type="ECO:0000259" key="13">
    <source>
        <dbReference type="PROSITE" id="PS50011"/>
    </source>
</evidence>
<dbReference type="InterPro" id="IPR039046">
    <property type="entry name" value="PDPK1"/>
</dbReference>
<evidence type="ECO:0000256" key="4">
    <source>
        <dbReference type="ARBA" id="ARBA00022527"/>
    </source>
</evidence>
<evidence type="ECO:0000313" key="15">
    <source>
        <dbReference type="Proteomes" id="UP001165289"/>
    </source>
</evidence>
<evidence type="ECO:0000256" key="6">
    <source>
        <dbReference type="ARBA" id="ARBA00022741"/>
    </source>
</evidence>
<dbReference type="SMART" id="SM00233">
    <property type="entry name" value="PH"/>
    <property type="match status" value="1"/>
</dbReference>
<evidence type="ECO:0000256" key="12">
    <source>
        <dbReference type="SAM" id="MobiDB-lite"/>
    </source>
</evidence>
<keyword evidence="6 11" id="KW-0547">Nucleotide-binding</keyword>
<dbReference type="SMART" id="SM00220">
    <property type="entry name" value="S_TKc"/>
    <property type="match status" value="1"/>
</dbReference>
<dbReference type="FunFam" id="3.30.200.20:FF:000191">
    <property type="entry name" value="3-phosphoinositide-dependent protein kinase 2-like"/>
    <property type="match status" value="1"/>
</dbReference>
<dbReference type="CDD" id="cd05581">
    <property type="entry name" value="STKc_PDK1"/>
    <property type="match status" value="1"/>
</dbReference>
<dbReference type="CDD" id="cd01262">
    <property type="entry name" value="PH_PDK1"/>
    <property type="match status" value="1"/>
</dbReference>
<dbReference type="Gene3D" id="1.10.510.10">
    <property type="entry name" value="Transferase(Phosphotransferase) domain 1"/>
    <property type="match status" value="1"/>
</dbReference>
<dbReference type="SUPFAM" id="SSF50729">
    <property type="entry name" value="PH domain-like"/>
    <property type="match status" value="1"/>
</dbReference>
<comment type="caution">
    <text evidence="14">The sequence shown here is derived from an EMBL/GenBank/DDBJ whole genome shotgun (WGS) entry which is preliminary data.</text>
</comment>
<dbReference type="InterPro" id="IPR000719">
    <property type="entry name" value="Prot_kinase_dom"/>
</dbReference>
<dbReference type="InterPro" id="IPR011993">
    <property type="entry name" value="PH-like_dom_sf"/>
</dbReference>
<dbReference type="EMBL" id="JAKMXF010000255">
    <property type="protein sequence ID" value="KAI6653780.1"/>
    <property type="molecule type" value="Genomic_DNA"/>
</dbReference>
<dbReference type="AlphaFoldDB" id="A0AAV7JZ60"/>
<evidence type="ECO:0000256" key="11">
    <source>
        <dbReference type="PROSITE-ProRule" id="PRU10141"/>
    </source>
</evidence>
<name>A0AAV7JZ60_9METZ</name>
<reference evidence="14 15" key="1">
    <citation type="journal article" date="2023" name="BMC Biol.">
        <title>The compact genome of the sponge Oopsacas minuta (Hexactinellida) is lacking key metazoan core genes.</title>
        <authorList>
            <person name="Santini S."/>
            <person name="Schenkelaars Q."/>
            <person name="Jourda C."/>
            <person name="Duchesne M."/>
            <person name="Belahbib H."/>
            <person name="Rocher C."/>
            <person name="Selva M."/>
            <person name="Riesgo A."/>
            <person name="Vervoort M."/>
            <person name="Leys S.P."/>
            <person name="Kodjabachian L."/>
            <person name="Le Bivic A."/>
            <person name="Borchiellini C."/>
            <person name="Claverie J.M."/>
            <person name="Renard E."/>
        </authorList>
    </citation>
    <scope>NUCLEOTIDE SEQUENCE [LARGE SCALE GENOMIC DNA]</scope>
    <source>
        <strain evidence="14">SPO-2</strain>
    </source>
</reference>
<dbReference type="InterPro" id="IPR033931">
    <property type="entry name" value="PDK1-typ_PH"/>
</dbReference>
<keyword evidence="4" id="KW-0723">Serine/threonine-protein kinase</keyword>
<dbReference type="Gene3D" id="2.30.29.30">
    <property type="entry name" value="Pleckstrin-homology domain (PH domain)/Phosphotyrosine-binding domain (PTB)"/>
    <property type="match status" value="1"/>
</dbReference>
<keyword evidence="8 11" id="KW-0067">ATP-binding</keyword>
<dbReference type="SUPFAM" id="SSF56112">
    <property type="entry name" value="Protein kinase-like (PK-like)"/>
    <property type="match status" value="1"/>
</dbReference>
<dbReference type="InterPro" id="IPR017441">
    <property type="entry name" value="Protein_kinase_ATP_BS"/>
</dbReference>
<evidence type="ECO:0000256" key="3">
    <source>
        <dbReference type="ARBA" id="ARBA00018538"/>
    </source>
</evidence>
<dbReference type="GO" id="GO:0004674">
    <property type="term" value="F:protein serine/threonine kinase activity"/>
    <property type="evidence" value="ECO:0007669"/>
    <property type="project" value="UniProtKB-KW"/>
</dbReference>
<dbReference type="InterPro" id="IPR008271">
    <property type="entry name" value="Ser/Thr_kinase_AS"/>
</dbReference>
<sequence length="504" mass="56806">MSEADIETVKSKTAPLSPEQEYPNGDNIPVQQATANPETGEAIETSEQSNTIATKKKPGDFHFGKIIGSGSYSEVVLAQEKCSGKEFAIKILEKSHIIKYKKVPTVTREKEVLQKLDHPFFVRLFFTFQDKERLYFGLTYAKKGELLHYIKRVGCFDILATQFYSAEIVVALEYMHSLGMIHRDLKPENILLGADMHILITDFGTAKILDEGQKDCKANSFVGTAEYVSPELLTAKSACKASDIWALGCIVYQLLAGKPPFHATTEYLVFQRITKLDLNIPGGFPEKGSDLVTKLLVLDPTKRLGSENFGGYEPLKMHDFYQGINWEQLHKMEPPLIQPYLPMTSEGKANIKGANRYSRSEADIEMKLQMDSLNMCLGSVSDCEEITPEKKEQLDKQAASNPWHKYTPTEIIVKDGQIEKRKGLFAKKRQLVLTDTPRLVYIDPVGNEMKGEIPWSTALNVEVKNPRTFFIHTPSRTYYLEDLSNGAQAWADAIEKFIKKDCVL</sequence>
<dbReference type="PROSITE" id="PS50011">
    <property type="entry name" value="PROTEIN_KINASE_DOM"/>
    <property type="match status" value="1"/>
</dbReference>
<keyword evidence="5" id="KW-0808">Transferase</keyword>
<evidence type="ECO:0000256" key="2">
    <source>
        <dbReference type="ARBA" id="ARBA00012513"/>
    </source>
</evidence>
<dbReference type="InterPro" id="IPR050236">
    <property type="entry name" value="Ser_Thr_kinase_AGC"/>
</dbReference>
<organism evidence="14 15">
    <name type="scientific">Oopsacas minuta</name>
    <dbReference type="NCBI Taxonomy" id="111878"/>
    <lineage>
        <taxon>Eukaryota</taxon>
        <taxon>Metazoa</taxon>
        <taxon>Porifera</taxon>
        <taxon>Hexactinellida</taxon>
        <taxon>Hexasterophora</taxon>
        <taxon>Lyssacinosida</taxon>
        <taxon>Leucopsacidae</taxon>
        <taxon>Oopsacas</taxon>
    </lineage>
</organism>
<dbReference type="Gene3D" id="3.30.200.20">
    <property type="entry name" value="Phosphorylase Kinase, domain 1"/>
    <property type="match status" value="1"/>
</dbReference>
<keyword evidence="7 14" id="KW-0418">Kinase</keyword>
<dbReference type="Pfam" id="PF14593">
    <property type="entry name" value="PH_3"/>
    <property type="match status" value="1"/>
</dbReference>
<dbReference type="PANTHER" id="PTHR24356:SF163">
    <property type="entry name" value="3-PHOSPHOINOSITIDE-DEPENDENT PROTEIN KINASE 1-RELATED"/>
    <property type="match status" value="1"/>
</dbReference>
<dbReference type="InterPro" id="IPR001849">
    <property type="entry name" value="PH_domain"/>
</dbReference>
<protein>
    <recommendedName>
        <fullName evidence="3">3-phosphoinositide-dependent protein kinase 1</fullName>
        <ecNumber evidence="2">2.7.11.1</ecNumber>
    </recommendedName>
</protein>
<comment type="catalytic activity">
    <reaction evidence="9">
        <text>L-threonyl-[protein] + ATP = O-phospho-L-threonyl-[protein] + ADP + H(+)</text>
        <dbReference type="Rhea" id="RHEA:46608"/>
        <dbReference type="Rhea" id="RHEA-COMP:11060"/>
        <dbReference type="Rhea" id="RHEA-COMP:11605"/>
        <dbReference type="ChEBI" id="CHEBI:15378"/>
        <dbReference type="ChEBI" id="CHEBI:30013"/>
        <dbReference type="ChEBI" id="CHEBI:30616"/>
        <dbReference type="ChEBI" id="CHEBI:61977"/>
        <dbReference type="ChEBI" id="CHEBI:456216"/>
        <dbReference type="EC" id="2.7.11.1"/>
    </reaction>
</comment>
<gene>
    <name evidence="14" type="ORF">LOD99_3284</name>
</gene>
<dbReference type="PROSITE" id="PS00108">
    <property type="entry name" value="PROTEIN_KINASE_ST"/>
    <property type="match status" value="1"/>
</dbReference>
<comment type="catalytic activity">
    <reaction evidence="10">
        <text>L-seryl-[protein] + ATP = O-phospho-L-seryl-[protein] + ADP + H(+)</text>
        <dbReference type="Rhea" id="RHEA:17989"/>
        <dbReference type="Rhea" id="RHEA-COMP:9863"/>
        <dbReference type="Rhea" id="RHEA-COMP:11604"/>
        <dbReference type="ChEBI" id="CHEBI:15378"/>
        <dbReference type="ChEBI" id="CHEBI:29999"/>
        <dbReference type="ChEBI" id="CHEBI:30616"/>
        <dbReference type="ChEBI" id="CHEBI:83421"/>
        <dbReference type="ChEBI" id="CHEBI:456216"/>
        <dbReference type="EC" id="2.7.11.1"/>
    </reaction>
</comment>
<dbReference type="Pfam" id="PF00069">
    <property type="entry name" value="Pkinase"/>
    <property type="match status" value="1"/>
</dbReference>
<evidence type="ECO:0000256" key="1">
    <source>
        <dbReference type="ARBA" id="ARBA00010006"/>
    </source>
</evidence>
<dbReference type="PROSITE" id="PS00107">
    <property type="entry name" value="PROTEIN_KINASE_ATP"/>
    <property type="match status" value="1"/>
</dbReference>
<dbReference type="Proteomes" id="UP001165289">
    <property type="component" value="Unassembled WGS sequence"/>
</dbReference>
<evidence type="ECO:0000256" key="9">
    <source>
        <dbReference type="ARBA" id="ARBA00047899"/>
    </source>
</evidence>
<dbReference type="GO" id="GO:0005524">
    <property type="term" value="F:ATP binding"/>
    <property type="evidence" value="ECO:0007669"/>
    <property type="project" value="UniProtKB-UniRule"/>
</dbReference>
<dbReference type="InterPro" id="IPR011009">
    <property type="entry name" value="Kinase-like_dom_sf"/>
</dbReference>
<dbReference type="FunFam" id="1.10.510.10:FF:000163">
    <property type="entry name" value="3-phosphoinositide-dependent protein kinase 1"/>
    <property type="match status" value="1"/>
</dbReference>
<evidence type="ECO:0000256" key="5">
    <source>
        <dbReference type="ARBA" id="ARBA00022679"/>
    </source>
</evidence>
<evidence type="ECO:0000256" key="8">
    <source>
        <dbReference type="ARBA" id="ARBA00022840"/>
    </source>
</evidence>
<feature type="region of interest" description="Disordered" evidence="12">
    <location>
        <begin position="1"/>
        <end position="46"/>
    </location>
</feature>